<dbReference type="NCBIfam" id="TIGR03696">
    <property type="entry name" value="Rhs_assc_core"/>
    <property type="match status" value="1"/>
</dbReference>
<organism evidence="3 4">
    <name type="scientific">Chryseobacterium flavum</name>
    <dbReference type="NCBI Taxonomy" id="415851"/>
    <lineage>
        <taxon>Bacteria</taxon>
        <taxon>Pseudomonadati</taxon>
        <taxon>Bacteroidota</taxon>
        <taxon>Flavobacteriia</taxon>
        <taxon>Flavobacteriales</taxon>
        <taxon>Weeksellaceae</taxon>
        <taxon>Chryseobacterium group</taxon>
        <taxon>Chryseobacterium</taxon>
    </lineage>
</organism>
<dbReference type="EMBL" id="QNUE01000001">
    <property type="protein sequence ID" value="REC69305.1"/>
    <property type="molecule type" value="Genomic_DNA"/>
</dbReference>
<protein>
    <submittedName>
        <fullName evidence="3">RHS repeat-associated core domain-containing protein</fullName>
    </submittedName>
</protein>
<evidence type="ECO:0000313" key="4">
    <source>
        <dbReference type="Proteomes" id="UP000256769"/>
    </source>
</evidence>
<dbReference type="InterPro" id="IPR050708">
    <property type="entry name" value="T6SS_VgrG/RHS"/>
</dbReference>
<keyword evidence="1" id="KW-0732">Signal</keyword>
<reference evidence="3 4" key="1">
    <citation type="journal article" date="2007" name="Int. J. Syst. Evol. Microbiol.">
        <title>Chryseobacterium flavum sp. nov., isolated from polluted soil.</title>
        <authorList>
            <person name="Zhou Y."/>
            <person name="Dong J."/>
            <person name="Wang X."/>
            <person name="Huang X."/>
            <person name="Zhang K.Y."/>
            <person name="Zhang Y.Q."/>
            <person name="Guo Y.F."/>
            <person name="Lai R."/>
            <person name="Li W.J."/>
        </authorList>
    </citation>
    <scope>NUCLEOTIDE SEQUENCE [LARGE SCALE GENOMIC DNA]</scope>
    <source>
        <strain evidence="3 4">KCTC 12877</strain>
    </source>
</reference>
<accession>A0A3D9CU55</accession>
<dbReference type="Gene3D" id="2.180.10.10">
    <property type="entry name" value="RHS repeat-associated core"/>
    <property type="match status" value="1"/>
</dbReference>
<dbReference type="InterPro" id="IPR045619">
    <property type="entry name" value="DUF6443"/>
</dbReference>
<name>A0A3D9CU55_9FLAO</name>
<dbReference type="Proteomes" id="UP000256769">
    <property type="component" value="Unassembled WGS sequence"/>
</dbReference>
<dbReference type="InterPro" id="IPR022385">
    <property type="entry name" value="Rhs_assc_core"/>
</dbReference>
<feature type="signal peptide" evidence="1">
    <location>
        <begin position="1"/>
        <end position="19"/>
    </location>
</feature>
<gene>
    <name evidence="3" type="ORF">DRF59_00050</name>
</gene>
<sequence length="1161" mass="130985">MKKIITPIGLLMLTGSMYAQTLPNTENYIQTKVYLDSANTNKQIHTVQYFDGLGRPKQIVNVKASPLGRDVVTHIEYDPFGRQVKDYLPVPQPGTLNGAIVPNPLANATQPSLYGSEKIYAEKDLEKSPLDRIQQQIQVGNAWSSKPVVFGYAVNTDTDVRKYSTTTTFAENRTNSVLKVANDTNALNGFYKANQLYKNSVKDEDGNETIEFKNGQGQVILVRKVLSATENADTYYIYNEYNQLAFVIPPTASLALKSLAVGTQVTTTVLEDLCYQYRYDGKNRLVEKKLPGKGWEHMVYNKADQLVLTRDANLAGKGQWLFTKYDQFGRVVYTGLINNTGSRLSLQNAVELNNNLYETRSTTAFTISGMAVYYSAVASPLSNIAQILSVNYYDSYPPGSPAVTNVFAQPLLKDDPSQNRSTKGLPVASYVKNIEDDNWTKTYTWYDTKGRVIGSRSINHLGGYTIVNHKLDFSGTVLQTNTYHKRLASDTQRNIVEYFTYDSQNRLTMHRHKVDSNPVEILAQNKYNELSQLENKKVGGVVATSPLQQIDYKYNIRGWMTKINDPVNLNGKLFGYEIRYHNPINPTNAAGRYNGNIAEIDWNSSSDPLLKRYNFEYDSLNRLKNAFYKEPVTGNSGNFDEYLTYDLNGNITNLKRTAVPPLQLTPKLVDNLDYELSGNRLTKITENALNDTGYEGGNNIIDYDANGNMVNMKDKGIGSITYNYLNLPYNFSITEKDIMGNYVNIGLSYLYRADGVKLRKTYTTGGGKGQSTTNILTDYLDGFQYSYREVLSPCEWCRTSVAYEQEAYKGVDLMDPGTITPSWNLDFVPTSEGFYSFTENRYIYQYKDHLGNARVNYVKNSEGVLEITDSNNYYPFGLNHIGGGKGLLGGYRNYKYNGKELQETGMYDYGARFYMPDIGRWGVVDPLAEKYQELSPFRYSFNNPVNFVDPVGLTEEDPPSKKVNGQKVTEIGEITLTGKKSNWIQKHIINPIATFFREEKRKHDAQPQVLPPINTFWSHFYSREWESGGLTYLVARDGKISMVKPIGGAGPLEYISGAGELKYLLASKEALEAFKSTEIAAQSTEKVQKLAKLMKEGDISIYGEKIVVYLKDGERYILDGHHRIQAAIQENKTLEVIEVTGQKAMQMFKDKVKQIDSGLFK</sequence>
<feature type="domain" description="DUF6443" evidence="2">
    <location>
        <begin position="33"/>
        <end position="146"/>
    </location>
</feature>
<dbReference type="PANTHER" id="PTHR32305:SF15">
    <property type="entry name" value="PROTEIN RHSA-RELATED"/>
    <property type="match status" value="1"/>
</dbReference>
<dbReference type="AlphaFoldDB" id="A0A3D9CU55"/>
<dbReference type="Pfam" id="PF20041">
    <property type="entry name" value="DUF6443"/>
    <property type="match status" value="1"/>
</dbReference>
<feature type="chain" id="PRO_5017781150" evidence="1">
    <location>
        <begin position="20"/>
        <end position="1161"/>
    </location>
</feature>
<comment type="caution">
    <text evidence="3">The sequence shown here is derived from an EMBL/GenBank/DDBJ whole genome shotgun (WGS) entry which is preliminary data.</text>
</comment>
<evidence type="ECO:0000313" key="3">
    <source>
        <dbReference type="EMBL" id="REC69305.1"/>
    </source>
</evidence>
<keyword evidence="4" id="KW-1185">Reference proteome</keyword>
<evidence type="ECO:0000259" key="2">
    <source>
        <dbReference type="Pfam" id="PF20041"/>
    </source>
</evidence>
<dbReference type="RefSeq" id="WP_115956267.1">
    <property type="nucleotide sequence ID" value="NZ_CBCRVL010000038.1"/>
</dbReference>
<dbReference type="PANTHER" id="PTHR32305">
    <property type="match status" value="1"/>
</dbReference>
<proteinExistence type="predicted"/>
<dbReference type="OrthoDB" id="2972467at2"/>
<evidence type="ECO:0000256" key="1">
    <source>
        <dbReference type="SAM" id="SignalP"/>
    </source>
</evidence>